<dbReference type="Proteomes" id="UP001549097">
    <property type="component" value="Unassembled WGS sequence"/>
</dbReference>
<proteinExistence type="predicted"/>
<feature type="transmembrane region" description="Helical" evidence="1">
    <location>
        <begin position="16"/>
        <end position="35"/>
    </location>
</feature>
<reference evidence="2 3" key="1">
    <citation type="submission" date="2024-06" db="EMBL/GenBank/DDBJ databases">
        <title>Genomic Encyclopedia of Type Strains, Phase IV (KMG-IV): sequencing the most valuable type-strain genomes for metagenomic binning, comparative biology and taxonomic classification.</title>
        <authorList>
            <person name="Goeker M."/>
        </authorList>
    </citation>
    <scope>NUCLEOTIDE SEQUENCE [LARGE SCALE GENOMIC DNA]</scope>
    <source>
        <strain evidence="2 3">DSM 100124</strain>
    </source>
</reference>
<protein>
    <submittedName>
        <fullName evidence="2">Uncharacterized protein</fullName>
    </submittedName>
</protein>
<evidence type="ECO:0000256" key="1">
    <source>
        <dbReference type="SAM" id="Phobius"/>
    </source>
</evidence>
<accession>A0ABV2LFM4</accession>
<keyword evidence="1" id="KW-0472">Membrane</keyword>
<keyword evidence="3" id="KW-1185">Reference proteome</keyword>
<organism evidence="2 3">
    <name type="scientific">Fictibacillus halophilus</name>
    <dbReference type="NCBI Taxonomy" id="1610490"/>
    <lineage>
        <taxon>Bacteria</taxon>
        <taxon>Bacillati</taxon>
        <taxon>Bacillota</taxon>
        <taxon>Bacilli</taxon>
        <taxon>Bacillales</taxon>
        <taxon>Fictibacillaceae</taxon>
        <taxon>Fictibacillus</taxon>
    </lineage>
</organism>
<evidence type="ECO:0000313" key="2">
    <source>
        <dbReference type="EMBL" id="MET3727375.1"/>
    </source>
</evidence>
<name>A0ABV2LFM4_9BACL</name>
<evidence type="ECO:0000313" key="3">
    <source>
        <dbReference type="Proteomes" id="UP001549097"/>
    </source>
</evidence>
<keyword evidence="1" id="KW-0812">Transmembrane</keyword>
<dbReference type="EMBL" id="JBEPMP010000001">
    <property type="protein sequence ID" value="MET3727375.1"/>
    <property type="molecule type" value="Genomic_DNA"/>
</dbReference>
<comment type="caution">
    <text evidence="2">The sequence shown here is derived from an EMBL/GenBank/DDBJ whole genome shotgun (WGS) entry which is preliminary data.</text>
</comment>
<dbReference type="RefSeq" id="WP_198768111.1">
    <property type="nucleotide sequence ID" value="NZ_JAEACF010000001.1"/>
</dbReference>
<keyword evidence="1" id="KW-1133">Transmembrane helix</keyword>
<gene>
    <name evidence="2" type="ORF">ABID52_000956</name>
</gene>
<sequence length="148" mass="16997">MNELSHCIAGDEVIKWWLGVVVMFFITTGVIMYVFTMDYASEKAMTEITKELKSNEDEISKLLDDPEIRKYIETGAPPKQKLPFTTKNDAVEFISERYTIQELAAIREKVSKGLNEEEKVAVYEKLLEKVTDDELMALKVVALKEIKK</sequence>